<dbReference type="PANTHER" id="PTHR33112">
    <property type="entry name" value="DOMAIN PROTEIN, PUTATIVE-RELATED"/>
    <property type="match status" value="1"/>
</dbReference>
<sequence>MEVNDAILFLNRYGEHLPRLGFQSPHTCRHCDSAIVDLTVKKASFTCMSCFWNGLGETTIDGQYICSKCGHPFDPDVAALVEARYIVRLDHHLSGAIDAALTGCELYRWIIGALARTLSASEAKKAIHTTTAACCRFELSALSIHDPDGADGNCLLSCDFVCIGNSKPSDDLSSTAGNELPARRTHISHIPAWTTASDPVASQHIAARPYQQDVQSKRSIKFAQDCLQACLDSHIWCRTDQISHLLLNRKAETKLPSERVDRVHIPTRMVTIMGHGSDCIGIRLVESSDGNEGLMAHISAAGFMALSYCWGGDQPVKLTRDTYSTLKGGLKLSNLPQTLQDAVWVADAMGFRHLWIDCLCILQDDDNDKALEVSRMASYYGRATLTLCAASAPRCTDGFLDRREDSPFATGPVRLQLRSKESRENAGALYLVEEADAPVEPTASRGWTLQESLLSRRILIFGRRQLYWSCVNSFAGCGGSKVTLTDRIVPGAQSLLVDGIYPVGSLIDNPTSNQWQVIIKEYTRRSLGWAADKLLAVSALAAHMVAMSQKRGEEPLYAAGLLVNQREPSTWLRQLLWHPEAPDLTRRASDYRAPSWSWASVDGPLQIRSWRANLTTYATVESSSVQVSVPTALYGSVAGGHIVLAARTRLIGEVVGTPQTHCRVIWASEGKGSEVDIHTDYGPWGAFKGADDHWALVLLADSPQDRIAIEAELAVSNNLPGGRFLLVGMLSLDIGSLAGVEGIIVEPLAVGSSGELHIRRGSFQLRGGRQVEGRSSSIHRFFVGAENKTIHVV</sequence>
<dbReference type="AlphaFoldDB" id="A0AAE0KAS1"/>
<protein>
    <submittedName>
        <fullName evidence="2">Heterokaryon incompatibility protein-domain-containing protein</fullName>
    </submittedName>
</protein>
<dbReference type="EMBL" id="JAULSW010000008">
    <property type="protein sequence ID" value="KAK3372575.1"/>
    <property type="molecule type" value="Genomic_DNA"/>
</dbReference>
<dbReference type="Pfam" id="PF06985">
    <property type="entry name" value="HET"/>
    <property type="match status" value="1"/>
</dbReference>
<evidence type="ECO:0000313" key="2">
    <source>
        <dbReference type="EMBL" id="KAK3372575.1"/>
    </source>
</evidence>
<reference evidence="2" key="2">
    <citation type="submission" date="2023-06" db="EMBL/GenBank/DDBJ databases">
        <authorList>
            <consortium name="Lawrence Berkeley National Laboratory"/>
            <person name="Haridas S."/>
            <person name="Hensen N."/>
            <person name="Bonometti L."/>
            <person name="Westerberg I."/>
            <person name="Brannstrom I.O."/>
            <person name="Guillou S."/>
            <person name="Cros-Aarteil S."/>
            <person name="Calhoun S."/>
            <person name="Kuo A."/>
            <person name="Mondo S."/>
            <person name="Pangilinan J."/>
            <person name="Riley R."/>
            <person name="LaButti K."/>
            <person name="Andreopoulos B."/>
            <person name="Lipzen A."/>
            <person name="Chen C."/>
            <person name="Yanf M."/>
            <person name="Daum C."/>
            <person name="Ng V."/>
            <person name="Clum A."/>
            <person name="Steindorff A."/>
            <person name="Ohm R."/>
            <person name="Martin F."/>
            <person name="Silar P."/>
            <person name="Natvig D."/>
            <person name="Lalanne C."/>
            <person name="Gautier V."/>
            <person name="Ament-velasquez S.L."/>
            <person name="Kruys A."/>
            <person name="Hutchinson M.I."/>
            <person name="Powell A.J."/>
            <person name="Barry K."/>
            <person name="Miller A.N."/>
            <person name="Grigoriev I.V."/>
            <person name="Debuchy R."/>
            <person name="Gladieux P."/>
            <person name="Thoren M.H."/>
            <person name="Johannesson H."/>
        </authorList>
    </citation>
    <scope>NUCLEOTIDE SEQUENCE</scope>
    <source>
        <strain evidence="2">CBS 232.78</strain>
    </source>
</reference>
<organism evidence="2 3">
    <name type="scientific">Podospora didyma</name>
    <dbReference type="NCBI Taxonomy" id="330526"/>
    <lineage>
        <taxon>Eukaryota</taxon>
        <taxon>Fungi</taxon>
        <taxon>Dikarya</taxon>
        <taxon>Ascomycota</taxon>
        <taxon>Pezizomycotina</taxon>
        <taxon>Sordariomycetes</taxon>
        <taxon>Sordariomycetidae</taxon>
        <taxon>Sordariales</taxon>
        <taxon>Podosporaceae</taxon>
        <taxon>Podospora</taxon>
    </lineage>
</organism>
<dbReference type="Proteomes" id="UP001285441">
    <property type="component" value="Unassembled WGS sequence"/>
</dbReference>
<feature type="domain" description="Heterokaryon incompatibility" evidence="1">
    <location>
        <begin position="303"/>
        <end position="451"/>
    </location>
</feature>
<evidence type="ECO:0000259" key="1">
    <source>
        <dbReference type="Pfam" id="PF06985"/>
    </source>
</evidence>
<evidence type="ECO:0000313" key="3">
    <source>
        <dbReference type="Proteomes" id="UP001285441"/>
    </source>
</evidence>
<dbReference type="InterPro" id="IPR010730">
    <property type="entry name" value="HET"/>
</dbReference>
<accession>A0AAE0KAS1</accession>
<dbReference type="PANTHER" id="PTHR33112:SF16">
    <property type="entry name" value="HETEROKARYON INCOMPATIBILITY DOMAIN-CONTAINING PROTEIN"/>
    <property type="match status" value="1"/>
</dbReference>
<name>A0AAE0KAS1_9PEZI</name>
<reference evidence="2" key="1">
    <citation type="journal article" date="2023" name="Mol. Phylogenet. Evol.">
        <title>Genome-scale phylogeny and comparative genomics of the fungal order Sordariales.</title>
        <authorList>
            <person name="Hensen N."/>
            <person name="Bonometti L."/>
            <person name="Westerberg I."/>
            <person name="Brannstrom I.O."/>
            <person name="Guillou S."/>
            <person name="Cros-Aarteil S."/>
            <person name="Calhoun S."/>
            <person name="Haridas S."/>
            <person name="Kuo A."/>
            <person name="Mondo S."/>
            <person name="Pangilinan J."/>
            <person name="Riley R."/>
            <person name="LaButti K."/>
            <person name="Andreopoulos B."/>
            <person name="Lipzen A."/>
            <person name="Chen C."/>
            <person name="Yan M."/>
            <person name="Daum C."/>
            <person name="Ng V."/>
            <person name="Clum A."/>
            <person name="Steindorff A."/>
            <person name="Ohm R.A."/>
            <person name="Martin F."/>
            <person name="Silar P."/>
            <person name="Natvig D.O."/>
            <person name="Lalanne C."/>
            <person name="Gautier V."/>
            <person name="Ament-Velasquez S.L."/>
            <person name="Kruys A."/>
            <person name="Hutchinson M.I."/>
            <person name="Powell A.J."/>
            <person name="Barry K."/>
            <person name="Miller A.N."/>
            <person name="Grigoriev I.V."/>
            <person name="Debuchy R."/>
            <person name="Gladieux P."/>
            <person name="Hiltunen Thoren M."/>
            <person name="Johannesson H."/>
        </authorList>
    </citation>
    <scope>NUCLEOTIDE SEQUENCE</scope>
    <source>
        <strain evidence="2">CBS 232.78</strain>
    </source>
</reference>
<keyword evidence="3" id="KW-1185">Reference proteome</keyword>
<proteinExistence type="predicted"/>
<comment type="caution">
    <text evidence="2">The sequence shown here is derived from an EMBL/GenBank/DDBJ whole genome shotgun (WGS) entry which is preliminary data.</text>
</comment>
<gene>
    <name evidence="2" type="ORF">B0H63DRAFT_503680</name>
</gene>